<dbReference type="KEGG" id="cre:CHLRE_06g289300v5"/>
<evidence type="ECO:0000313" key="3">
    <source>
        <dbReference type="Proteomes" id="UP000006906"/>
    </source>
</evidence>
<dbReference type="OrthoDB" id="549744at2759"/>
<dbReference type="PaxDb" id="3055-EDP01643"/>
<name>A0A2K3DQ70_CHLRE</name>
<reference evidence="2 3" key="1">
    <citation type="journal article" date="2007" name="Science">
        <title>The Chlamydomonas genome reveals the evolution of key animal and plant functions.</title>
        <authorList>
            <person name="Merchant S.S."/>
            <person name="Prochnik S.E."/>
            <person name="Vallon O."/>
            <person name="Harris E.H."/>
            <person name="Karpowicz S.J."/>
            <person name="Witman G.B."/>
            <person name="Terry A."/>
            <person name="Salamov A."/>
            <person name="Fritz-Laylin L.K."/>
            <person name="Marechal-Drouard L."/>
            <person name="Marshall W.F."/>
            <person name="Qu L.H."/>
            <person name="Nelson D.R."/>
            <person name="Sanderfoot A.A."/>
            <person name="Spalding M.H."/>
            <person name="Kapitonov V.V."/>
            <person name="Ren Q."/>
            <person name="Ferris P."/>
            <person name="Lindquist E."/>
            <person name="Shapiro H."/>
            <person name="Lucas S.M."/>
            <person name="Grimwood J."/>
            <person name="Schmutz J."/>
            <person name="Cardol P."/>
            <person name="Cerutti H."/>
            <person name="Chanfreau G."/>
            <person name="Chen C.L."/>
            <person name="Cognat V."/>
            <person name="Croft M.T."/>
            <person name="Dent R."/>
            <person name="Dutcher S."/>
            <person name="Fernandez E."/>
            <person name="Fukuzawa H."/>
            <person name="Gonzalez-Ballester D."/>
            <person name="Gonzalez-Halphen D."/>
            <person name="Hallmann A."/>
            <person name="Hanikenne M."/>
            <person name="Hippler M."/>
            <person name="Inwood W."/>
            <person name="Jabbari K."/>
            <person name="Kalanon M."/>
            <person name="Kuras R."/>
            <person name="Lefebvre P.A."/>
            <person name="Lemaire S.D."/>
            <person name="Lobanov A.V."/>
            <person name="Lohr M."/>
            <person name="Manuell A."/>
            <person name="Meier I."/>
            <person name="Mets L."/>
            <person name="Mittag M."/>
            <person name="Mittelmeier T."/>
            <person name="Moroney J.V."/>
            <person name="Moseley J."/>
            <person name="Napoli C."/>
            <person name="Nedelcu A.M."/>
            <person name="Niyogi K."/>
            <person name="Novoselov S.V."/>
            <person name="Paulsen I.T."/>
            <person name="Pazour G."/>
            <person name="Purton S."/>
            <person name="Ral J.P."/>
            <person name="Riano-Pachon D.M."/>
            <person name="Riekhof W."/>
            <person name="Rymarquis L."/>
            <person name="Schroda M."/>
            <person name="Stern D."/>
            <person name="Umen J."/>
            <person name="Willows R."/>
            <person name="Wilson N."/>
            <person name="Zimmer S.L."/>
            <person name="Allmer J."/>
            <person name="Balk J."/>
            <person name="Bisova K."/>
            <person name="Chen C.J."/>
            <person name="Elias M."/>
            <person name="Gendler K."/>
            <person name="Hauser C."/>
            <person name="Lamb M.R."/>
            <person name="Ledford H."/>
            <person name="Long J.C."/>
            <person name="Minagawa J."/>
            <person name="Page M.D."/>
            <person name="Pan J."/>
            <person name="Pootakham W."/>
            <person name="Roje S."/>
            <person name="Rose A."/>
            <person name="Stahlberg E."/>
            <person name="Terauchi A.M."/>
            <person name="Yang P."/>
            <person name="Ball S."/>
            <person name="Bowler C."/>
            <person name="Dieckmann C.L."/>
            <person name="Gladyshev V.N."/>
            <person name="Green P."/>
            <person name="Jorgensen R."/>
            <person name="Mayfield S."/>
            <person name="Mueller-Roeber B."/>
            <person name="Rajamani S."/>
            <person name="Sayre R.T."/>
            <person name="Brokstein P."/>
            <person name="Dubchak I."/>
            <person name="Goodstein D."/>
            <person name="Hornick L."/>
            <person name="Huang Y.W."/>
            <person name="Jhaveri J."/>
            <person name="Luo Y."/>
            <person name="Martinez D."/>
            <person name="Ngau W.C."/>
            <person name="Otillar B."/>
            <person name="Poliakov A."/>
            <person name="Porter A."/>
            <person name="Szajkowski L."/>
            <person name="Werner G."/>
            <person name="Zhou K."/>
            <person name="Grigoriev I.V."/>
            <person name="Rokhsar D.S."/>
            <person name="Grossman A.R."/>
        </authorList>
    </citation>
    <scope>NUCLEOTIDE SEQUENCE [LARGE SCALE GENOMIC DNA]</scope>
    <source>
        <strain evidence="3">CC-503</strain>
    </source>
</reference>
<organism evidence="2 3">
    <name type="scientific">Chlamydomonas reinhardtii</name>
    <name type="common">Chlamydomonas smithii</name>
    <dbReference type="NCBI Taxonomy" id="3055"/>
    <lineage>
        <taxon>Eukaryota</taxon>
        <taxon>Viridiplantae</taxon>
        <taxon>Chlorophyta</taxon>
        <taxon>core chlorophytes</taxon>
        <taxon>Chlorophyceae</taxon>
        <taxon>CS clade</taxon>
        <taxon>Chlamydomonadales</taxon>
        <taxon>Chlamydomonadaceae</taxon>
        <taxon>Chlamydomonas</taxon>
    </lineage>
</organism>
<dbReference type="Gramene" id="PNW82680">
    <property type="protein sequence ID" value="PNW82680"/>
    <property type="gene ID" value="CHLRE_06g289300v5"/>
</dbReference>
<protein>
    <submittedName>
        <fullName evidence="2">Uncharacterized protein</fullName>
    </submittedName>
</protein>
<dbReference type="AlphaFoldDB" id="A0A2K3DQ70"/>
<dbReference type="Proteomes" id="UP000006906">
    <property type="component" value="Chromosome 6"/>
</dbReference>
<sequence>MEVQGALGKRTRTDNNCGWGAEYKQQPLQRRASAAYGAAATQQAASADWAPWPGTPEHRPSGYDAGEILDEPALAPVIAVVPADAEGLRALITARNAALHARLHDADRRFQEGMRLWSQRRLWHRSCCASRRSSSGCAGSSTLLMTLLPAAAAAQGVSSIAAPPAAAAAQPPHTPSPGVPAISLAALVASGTPATHCGAACKVAPHSGCRTVASAFPSSSAWEPRRRTCLADAQHEFQQTHSTAASAPSTAGGAAAAAAGRPMAGAMNTIRAAPVVFVGLVSQLLRLCPRTTRRLAAHIWHRVEHRLRQQVLQVAEAHAAAAARAAAGRLTATQQQSRQNPAGAKVHAATEAAAGAGAVSEGARAASYTAGLASCCRATAAARVMEMEPVAELAPAHADHEDGAMGATTSRAPSQPAAHLNKPGSCSAALLAPQQRVLPLVPTRVYAVAAVWVAAKVMETREELPSMTTLAAIARSSPGVLSEAELRILQWCDWAPMAGFEPVV</sequence>
<evidence type="ECO:0000256" key="1">
    <source>
        <dbReference type="SAM" id="MobiDB-lite"/>
    </source>
</evidence>
<dbReference type="InParanoid" id="A0A2K3DQ70"/>
<evidence type="ECO:0000313" key="2">
    <source>
        <dbReference type="EMBL" id="PNW82680.1"/>
    </source>
</evidence>
<dbReference type="GeneID" id="66053801"/>
<feature type="region of interest" description="Disordered" evidence="1">
    <location>
        <begin position="1"/>
        <end position="20"/>
    </location>
</feature>
<keyword evidence="3" id="KW-1185">Reference proteome</keyword>
<dbReference type="ExpressionAtlas" id="A0A2K3DQ70">
    <property type="expression patterns" value="baseline"/>
</dbReference>
<accession>A0A2K3DQ70</accession>
<dbReference type="EMBL" id="CM008967">
    <property type="protein sequence ID" value="PNW82680.1"/>
    <property type="molecule type" value="Genomic_DNA"/>
</dbReference>
<dbReference type="RefSeq" id="XP_042924101.1">
    <property type="nucleotide sequence ID" value="XM_043063395.1"/>
</dbReference>
<gene>
    <name evidence="2" type="ORF">CHLRE_06g289300v5</name>
</gene>
<proteinExistence type="predicted"/>